<feature type="compositionally biased region" description="Acidic residues" evidence="1">
    <location>
        <begin position="25"/>
        <end position="35"/>
    </location>
</feature>
<dbReference type="PANTHER" id="PTHR19328:SF13">
    <property type="entry name" value="HIPL1 PROTEIN"/>
    <property type="match status" value="1"/>
</dbReference>
<keyword evidence="2" id="KW-0732">Signal</keyword>
<proteinExistence type="predicted"/>
<dbReference type="Gene3D" id="2.120.10.30">
    <property type="entry name" value="TolB, C-terminal domain"/>
    <property type="match status" value="1"/>
</dbReference>
<protein>
    <submittedName>
        <fullName evidence="4">PQQ-dependent sugar dehydrogenase</fullName>
    </submittedName>
</protein>
<accession>A0A5C4UQH3</accession>
<dbReference type="AlphaFoldDB" id="A0A5C4UQH3"/>
<dbReference type="PANTHER" id="PTHR19328">
    <property type="entry name" value="HEDGEHOG-INTERACTING PROTEIN"/>
    <property type="match status" value="1"/>
</dbReference>
<feature type="domain" description="Glucose/Sorbosone dehydrogenase" evidence="3">
    <location>
        <begin position="83"/>
        <end position="389"/>
    </location>
</feature>
<dbReference type="InterPro" id="IPR011041">
    <property type="entry name" value="Quinoprot_gluc/sorb_DH_b-prop"/>
</dbReference>
<sequence length="405" mass="41937">MSARPVAGSLLALALAVPLLAGCSSEDDAASESGDEASTAPTGDAGEEPEEDAGEASDEAERTPEAAPAEGDAEVTATLAENLRSPWGLAALPDGTVLVASRDDGTLSLVDTSDGEPGTVSEVGSVPGVRANGEGGLLGLALDPEFESNNRLYAYATTASDNRIIPLELRLDAPEGERLDAGEPLLDGIPRGEVIHNGGGLAFGPDGMLYATTGDAADAPLAQDPDSLAGKILRIDPATGGPPEDNPAPDSLVWSLGHRNVQGLAWDAEDRLWAAEFGNDTWDELNLIEPGGNYGWPEHEGDGGADDGFVDPVEVWPPSEASPSGLAYSGGALWLATLRGERLWRVPLDGAEPVAEPEAFLEGEYGRLRGVLAVGGDELLLLTNETDGRGSPDADDDLLLRLRVR</sequence>
<dbReference type="Proteomes" id="UP000311713">
    <property type="component" value="Unassembled WGS sequence"/>
</dbReference>
<gene>
    <name evidence="4" type="ORF">FH715_26405</name>
</gene>
<organism evidence="4 5">
    <name type="scientific">Streptomyces sedi</name>
    <dbReference type="NCBI Taxonomy" id="555059"/>
    <lineage>
        <taxon>Bacteria</taxon>
        <taxon>Bacillati</taxon>
        <taxon>Actinomycetota</taxon>
        <taxon>Actinomycetes</taxon>
        <taxon>Kitasatosporales</taxon>
        <taxon>Streptomycetaceae</taxon>
        <taxon>Streptomyces</taxon>
    </lineage>
</organism>
<evidence type="ECO:0000259" key="3">
    <source>
        <dbReference type="Pfam" id="PF07995"/>
    </source>
</evidence>
<dbReference type="EMBL" id="VDGT01000029">
    <property type="protein sequence ID" value="TNM25708.1"/>
    <property type="molecule type" value="Genomic_DNA"/>
</dbReference>
<feature type="signal peptide" evidence="2">
    <location>
        <begin position="1"/>
        <end position="21"/>
    </location>
</feature>
<dbReference type="InterPro" id="IPR011042">
    <property type="entry name" value="6-blade_b-propeller_TolB-like"/>
</dbReference>
<dbReference type="OrthoDB" id="9770043at2"/>
<evidence type="ECO:0000256" key="1">
    <source>
        <dbReference type="SAM" id="MobiDB-lite"/>
    </source>
</evidence>
<name>A0A5C4UQH3_9ACTN</name>
<keyword evidence="5" id="KW-1185">Reference proteome</keyword>
<evidence type="ECO:0000313" key="4">
    <source>
        <dbReference type="EMBL" id="TNM25708.1"/>
    </source>
</evidence>
<evidence type="ECO:0000313" key="5">
    <source>
        <dbReference type="Proteomes" id="UP000311713"/>
    </source>
</evidence>
<feature type="region of interest" description="Disordered" evidence="1">
    <location>
        <begin position="24"/>
        <end position="72"/>
    </location>
</feature>
<evidence type="ECO:0000256" key="2">
    <source>
        <dbReference type="SAM" id="SignalP"/>
    </source>
</evidence>
<feature type="compositionally biased region" description="Acidic residues" evidence="1">
    <location>
        <begin position="45"/>
        <end position="58"/>
    </location>
</feature>
<dbReference type="RefSeq" id="WP_139649732.1">
    <property type="nucleotide sequence ID" value="NZ_BAAAZS010000163.1"/>
</dbReference>
<comment type="caution">
    <text evidence="4">The sequence shown here is derived from an EMBL/GenBank/DDBJ whole genome shotgun (WGS) entry which is preliminary data.</text>
</comment>
<dbReference type="InterPro" id="IPR012938">
    <property type="entry name" value="Glc/Sorbosone_DH"/>
</dbReference>
<dbReference type="Pfam" id="PF07995">
    <property type="entry name" value="GSDH"/>
    <property type="match status" value="1"/>
</dbReference>
<dbReference type="PROSITE" id="PS51257">
    <property type="entry name" value="PROKAR_LIPOPROTEIN"/>
    <property type="match status" value="1"/>
</dbReference>
<reference evidence="4 5" key="1">
    <citation type="submission" date="2019-06" db="EMBL/GenBank/DDBJ databases">
        <title>Draft genome of Streptomyces sedi sp. JCM16909.</title>
        <authorList>
            <person name="Klykleung N."/>
            <person name="Tanasupawat S."/>
            <person name="Kudo T."/>
            <person name="Yuki M."/>
            <person name="Ohkuma M."/>
        </authorList>
    </citation>
    <scope>NUCLEOTIDE SEQUENCE [LARGE SCALE GENOMIC DNA]</scope>
    <source>
        <strain evidence="4 5">JCM 16909</strain>
    </source>
</reference>
<dbReference type="SUPFAM" id="SSF50952">
    <property type="entry name" value="Soluble quinoprotein glucose dehydrogenase"/>
    <property type="match status" value="1"/>
</dbReference>
<feature type="chain" id="PRO_5039650344" evidence="2">
    <location>
        <begin position="22"/>
        <end position="405"/>
    </location>
</feature>